<protein>
    <recommendedName>
        <fullName evidence="4">Aminoglycoside phosphotransferase domain-containing protein</fullName>
    </recommendedName>
</protein>
<dbReference type="EMBL" id="JASAOK010000046">
    <property type="protein sequence ID" value="KAK6211505.1"/>
    <property type="molecule type" value="Genomic_DNA"/>
</dbReference>
<reference evidence="2 3" key="1">
    <citation type="submission" date="2023-04" db="EMBL/GenBank/DDBJ databases">
        <title>Colletotrichum tabacum stain YC1 causing leaf anthracnose on Nicotiana tabacum(L.) cv.</title>
        <authorList>
            <person name="Ji Z."/>
            <person name="Wang M."/>
            <person name="Zhang J."/>
            <person name="Wang N."/>
            <person name="Zhou Z."/>
        </authorList>
    </citation>
    <scope>NUCLEOTIDE SEQUENCE [LARGE SCALE GENOMIC DNA]</scope>
    <source>
        <strain evidence="2 3">YC1</strain>
    </source>
</reference>
<organism evidence="2 3">
    <name type="scientific">Colletotrichum tabaci</name>
    <dbReference type="NCBI Taxonomy" id="1209068"/>
    <lineage>
        <taxon>Eukaryota</taxon>
        <taxon>Fungi</taxon>
        <taxon>Dikarya</taxon>
        <taxon>Ascomycota</taxon>
        <taxon>Pezizomycotina</taxon>
        <taxon>Sordariomycetes</taxon>
        <taxon>Hypocreomycetidae</taxon>
        <taxon>Glomerellales</taxon>
        <taxon>Glomerellaceae</taxon>
        <taxon>Colletotrichum</taxon>
        <taxon>Colletotrichum destructivum species complex</taxon>
    </lineage>
</organism>
<evidence type="ECO:0000256" key="1">
    <source>
        <dbReference type="SAM" id="MobiDB-lite"/>
    </source>
</evidence>
<evidence type="ECO:0000313" key="3">
    <source>
        <dbReference type="Proteomes" id="UP001327957"/>
    </source>
</evidence>
<accession>A0AAV9T179</accession>
<evidence type="ECO:0000313" key="2">
    <source>
        <dbReference type="EMBL" id="KAK6211505.1"/>
    </source>
</evidence>
<feature type="compositionally biased region" description="Basic and acidic residues" evidence="1">
    <location>
        <begin position="30"/>
        <end position="44"/>
    </location>
</feature>
<proteinExistence type="predicted"/>
<dbReference type="Proteomes" id="UP001327957">
    <property type="component" value="Unassembled WGS sequence"/>
</dbReference>
<dbReference type="AlphaFoldDB" id="A0AAV9T179"/>
<feature type="region of interest" description="Disordered" evidence="1">
    <location>
        <begin position="1"/>
        <end position="55"/>
    </location>
</feature>
<sequence>MAASATLDRMPVIPEEKEDEEWEDASSSSDDNRNEGSQDGKSGDNDGDDEHILPPPELLLSHETARAPSPPAHAPRHRLLYRSQGWDTQIYMLKNGKVLKERASYPKLSQGYFGADAMSHVLRHWSRVLPEQLQEILGPDHPYLARVAVAMAPRQRMLIRGSDGSDHLPDQLIESIPKMQGRLVMDRVRPVKPTVVRVLIEEIVGPEHRRRAYTTPENFSLHPKAWLGFEQPPAVRDMLRNYPNLTVRPAYLDQLVKFIGRRGVLELAREMGTALAVIHYDLNKDAHYVKFRLGYNHMLDRVHLWLCGLGSMGDLKVNDAGDGFENERFYPRPGVGPGVFDAFWAAYLLASEGILRWRGELAPEGLRKDRAMRTLMIKLLLERLGRL</sequence>
<evidence type="ECO:0008006" key="4">
    <source>
        <dbReference type="Google" id="ProtNLM"/>
    </source>
</evidence>
<comment type="caution">
    <text evidence="2">The sequence shown here is derived from an EMBL/GenBank/DDBJ whole genome shotgun (WGS) entry which is preliminary data.</text>
</comment>
<gene>
    <name evidence="2" type="ORF">QIS74_10769</name>
</gene>
<keyword evidence="3" id="KW-1185">Reference proteome</keyword>
<name>A0AAV9T179_9PEZI</name>